<name>A0A1A7Y7W3_9TELE</name>
<gene>
    <name evidence="2" type="primary">ZGC:158374</name>
</gene>
<evidence type="ECO:0000313" key="2">
    <source>
        <dbReference type="EMBL" id="SBP26361.1"/>
    </source>
</evidence>
<feature type="non-terminal residue" evidence="2">
    <location>
        <position position="206"/>
    </location>
</feature>
<reference evidence="2" key="2">
    <citation type="submission" date="2016-06" db="EMBL/GenBank/DDBJ databases">
        <title>The genome of a short-lived fish provides insights into sex chromosome evolution and the genetic control of aging.</title>
        <authorList>
            <person name="Reichwald K."/>
            <person name="Felder M."/>
            <person name="Petzold A."/>
            <person name="Koch P."/>
            <person name="Groth M."/>
            <person name="Platzer M."/>
        </authorList>
    </citation>
    <scope>NUCLEOTIDE SEQUENCE</scope>
    <source>
        <tissue evidence="2">Brain</tissue>
    </source>
</reference>
<feature type="compositionally biased region" description="Pro residues" evidence="1">
    <location>
        <begin position="11"/>
        <end position="20"/>
    </location>
</feature>
<evidence type="ECO:0000256" key="1">
    <source>
        <dbReference type="SAM" id="MobiDB-lite"/>
    </source>
</evidence>
<protein>
    <submittedName>
        <fullName evidence="2">Zgc:158374</fullName>
    </submittedName>
</protein>
<reference evidence="2" key="1">
    <citation type="submission" date="2016-05" db="EMBL/GenBank/DDBJ databases">
        <authorList>
            <person name="Lavstsen T."/>
            <person name="Jespersen J.S."/>
        </authorList>
    </citation>
    <scope>NUCLEOTIDE SEQUENCE</scope>
    <source>
        <tissue evidence="2">Brain</tissue>
    </source>
</reference>
<feature type="region of interest" description="Disordered" evidence="1">
    <location>
        <begin position="1"/>
        <end position="29"/>
    </location>
</feature>
<organism evidence="2">
    <name type="scientific">Iconisemion striatum</name>
    <dbReference type="NCBI Taxonomy" id="60296"/>
    <lineage>
        <taxon>Eukaryota</taxon>
        <taxon>Metazoa</taxon>
        <taxon>Chordata</taxon>
        <taxon>Craniata</taxon>
        <taxon>Vertebrata</taxon>
        <taxon>Euteleostomi</taxon>
        <taxon>Actinopterygii</taxon>
        <taxon>Neopterygii</taxon>
        <taxon>Teleostei</taxon>
        <taxon>Neoteleostei</taxon>
        <taxon>Acanthomorphata</taxon>
        <taxon>Ovalentaria</taxon>
        <taxon>Atherinomorphae</taxon>
        <taxon>Cyprinodontiformes</taxon>
        <taxon>Nothobranchiidae</taxon>
        <taxon>Iconisemion</taxon>
    </lineage>
</organism>
<dbReference type="EMBL" id="HADX01004129">
    <property type="protein sequence ID" value="SBP26361.1"/>
    <property type="molecule type" value="Transcribed_RNA"/>
</dbReference>
<feature type="non-terminal residue" evidence="2">
    <location>
        <position position="1"/>
    </location>
</feature>
<proteinExistence type="predicted"/>
<dbReference type="AlphaFoldDB" id="A0A1A7Y7W3"/>
<sequence length="206" mass="23171">PQTTTRVRPRLPNPTNPRTPCPSRAGQGPDLLGAHIRKPQNKLGRLHHLTCRVRLITSHHLHTPHGVHQKSQKQLPITHNHPISTRRLPATISWDHAMNTGPLVHNTIPTLHSSHRLCIRYFIHRPKFLNRHGFPVKHAAAKCGLMPTTTIRATQCSHTKFTIMVPTTPSTPLPLRANTGHMTKPLAPKAPQRSSLKRPYWVAHIA</sequence>
<accession>A0A1A7Y7W3</accession>